<organism evidence="1 2">
    <name type="scientific">Catharanthus roseus</name>
    <name type="common">Madagascar periwinkle</name>
    <name type="synonym">Vinca rosea</name>
    <dbReference type="NCBI Taxonomy" id="4058"/>
    <lineage>
        <taxon>Eukaryota</taxon>
        <taxon>Viridiplantae</taxon>
        <taxon>Streptophyta</taxon>
        <taxon>Embryophyta</taxon>
        <taxon>Tracheophyta</taxon>
        <taxon>Spermatophyta</taxon>
        <taxon>Magnoliopsida</taxon>
        <taxon>eudicotyledons</taxon>
        <taxon>Gunneridae</taxon>
        <taxon>Pentapetalae</taxon>
        <taxon>asterids</taxon>
        <taxon>lamiids</taxon>
        <taxon>Gentianales</taxon>
        <taxon>Apocynaceae</taxon>
        <taxon>Rauvolfioideae</taxon>
        <taxon>Vinceae</taxon>
        <taxon>Catharanthinae</taxon>
        <taxon>Catharanthus</taxon>
    </lineage>
</organism>
<gene>
    <name evidence="1" type="ORF">M9H77_20375</name>
</gene>
<reference evidence="2" key="1">
    <citation type="journal article" date="2023" name="Nat. Plants">
        <title>Single-cell RNA sequencing provides a high-resolution roadmap for understanding the multicellular compartmentation of specialized metabolism.</title>
        <authorList>
            <person name="Sun S."/>
            <person name="Shen X."/>
            <person name="Li Y."/>
            <person name="Li Y."/>
            <person name="Wang S."/>
            <person name="Li R."/>
            <person name="Zhang H."/>
            <person name="Shen G."/>
            <person name="Guo B."/>
            <person name="Wei J."/>
            <person name="Xu J."/>
            <person name="St-Pierre B."/>
            <person name="Chen S."/>
            <person name="Sun C."/>
        </authorList>
    </citation>
    <scope>NUCLEOTIDE SEQUENCE [LARGE SCALE GENOMIC DNA]</scope>
</reference>
<sequence length="178" mass="20435">MAMAFTYGKRAAVPAGVIGLLFALTLISMQQQGAMANKNFSGGNWQYNWPPYKHQNATQPKKVVVGGDDKWDFGFNYSDWAQKNGPFYLGDTLVFKYDPPNDTTFPHSVYLLPNYWSYVKCDLRWARKIADVNQGGGDGFELVLRWWQPYYFACGERSGFHCRNGTMKFSVMPLIRWN</sequence>
<dbReference type="Proteomes" id="UP001060085">
    <property type="component" value="Linkage Group LG05"/>
</dbReference>
<evidence type="ECO:0000313" key="1">
    <source>
        <dbReference type="EMBL" id="KAI5661052.1"/>
    </source>
</evidence>
<evidence type="ECO:0000313" key="2">
    <source>
        <dbReference type="Proteomes" id="UP001060085"/>
    </source>
</evidence>
<keyword evidence="2" id="KW-1185">Reference proteome</keyword>
<proteinExistence type="predicted"/>
<protein>
    <submittedName>
        <fullName evidence="1">Uncharacterized protein</fullName>
    </submittedName>
</protein>
<name>A0ACC0AM10_CATRO</name>
<accession>A0ACC0AM10</accession>
<dbReference type="EMBL" id="CM044705">
    <property type="protein sequence ID" value="KAI5661052.1"/>
    <property type="molecule type" value="Genomic_DNA"/>
</dbReference>
<comment type="caution">
    <text evidence="1">The sequence shown here is derived from an EMBL/GenBank/DDBJ whole genome shotgun (WGS) entry which is preliminary data.</text>
</comment>